<protein>
    <submittedName>
        <fullName evidence="4">3-dehydroquinate synthase II</fullName>
    </submittedName>
</protein>
<evidence type="ECO:0000313" key="4">
    <source>
        <dbReference type="EMBL" id="MFD2669992.1"/>
    </source>
</evidence>
<evidence type="ECO:0000256" key="2">
    <source>
        <dbReference type="ARBA" id="ARBA00023141"/>
    </source>
</evidence>
<evidence type="ECO:0000256" key="1">
    <source>
        <dbReference type="ARBA" id="ARBA00022605"/>
    </source>
</evidence>
<gene>
    <name evidence="4" type="ORF">ACFSUC_00045</name>
</gene>
<evidence type="ECO:0000313" key="5">
    <source>
        <dbReference type="Proteomes" id="UP001597497"/>
    </source>
</evidence>
<dbReference type="Pfam" id="PF26558">
    <property type="entry name" value="DHQS_2nd"/>
    <property type="match status" value="1"/>
</dbReference>
<reference evidence="5" key="1">
    <citation type="journal article" date="2019" name="Int. J. Syst. Evol. Microbiol.">
        <title>The Global Catalogue of Microorganisms (GCM) 10K type strain sequencing project: providing services to taxonomists for standard genome sequencing and annotation.</title>
        <authorList>
            <consortium name="The Broad Institute Genomics Platform"/>
            <consortium name="The Broad Institute Genome Sequencing Center for Infectious Disease"/>
            <person name="Wu L."/>
            <person name="Ma J."/>
        </authorList>
    </citation>
    <scope>NUCLEOTIDE SEQUENCE [LARGE SCALE GENOMIC DNA]</scope>
    <source>
        <strain evidence="5">KCTC 33676</strain>
    </source>
</reference>
<organism evidence="4 5">
    <name type="scientific">Marinicrinis sediminis</name>
    <dbReference type="NCBI Taxonomy" id="1652465"/>
    <lineage>
        <taxon>Bacteria</taxon>
        <taxon>Bacillati</taxon>
        <taxon>Bacillota</taxon>
        <taxon>Bacilli</taxon>
        <taxon>Bacillales</taxon>
        <taxon>Paenibacillaceae</taxon>
    </lineage>
</organism>
<dbReference type="PANTHER" id="PTHR33563:SF1">
    <property type="entry name" value="3-DEHYDROQUINATE SYNTHASE"/>
    <property type="match status" value="1"/>
</dbReference>
<keyword evidence="5" id="KW-1185">Reference proteome</keyword>
<accession>A0ABW5R4J9</accession>
<evidence type="ECO:0000259" key="3">
    <source>
        <dbReference type="Pfam" id="PF26558"/>
    </source>
</evidence>
<dbReference type="InterPro" id="IPR056179">
    <property type="entry name" value="DHQS_C"/>
</dbReference>
<dbReference type="EMBL" id="JBHUMM010000001">
    <property type="protein sequence ID" value="MFD2669992.1"/>
    <property type="molecule type" value="Genomic_DNA"/>
</dbReference>
<proteinExistence type="predicted"/>
<keyword evidence="2" id="KW-0057">Aromatic amino acid biosynthesis</keyword>
<keyword evidence="1" id="KW-0028">Amino-acid biosynthesis</keyword>
<dbReference type="PANTHER" id="PTHR33563">
    <property type="match status" value="1"/>
</dbReference>
<comment type="caution">
    <text evidence="4">The sequence shown here is derived from an EMBL/GenBank/DDBJ whole genome shotgun (WGS) entry which is preliminary data.</text>
</comment>
<dbReference type="RefSeq" id="WP_379927343.1">
    <property type="nucleotide sequence ID" value="NZ_JBHUMM010000001.1"/>
</dbReference>
<sequence>MTLQYGAVMSISEIGVGMRVCLDTTDLLNPTEGIWVGNTGHGYVFVAAETRTTETYPPRPFRINGGAIHQYVRQGGETRYLSDFQPGACIEVSDWEGEVRSIPLGRMKFEKRPLLRLEVSLEDGTKITATLQQADSVHVWKEEVGAYPLIQIKPGDRIRVQSDIPGRHLGERIEEEIIEK</sequence>
<dbReference type="Proteomes" id="UP001597497">
    <property type="component" value="Unassembled WGS sequence"/>
</dbReference>
<dbReference type="InterPro" id="IPR002812">
    <property type="entry name" value="DHQS"/>
</dbReference>
<name>A0ABW5R4J9_9BACL</name>
<feature type="domain" description="3-dehydroquinate synthase C-terminal" evidence="3">
    <location>
        <begin position="7"/>
        <end position="180"/>
    </location>
</feature>